<evidence type="ECO:0000256" key="2">
    <source>
        <dbReference type="ARBA" id="ARBA00022741"/>
    </source>
</evidence>
<dbReference type="Gene3D" id="4.10.860.10">
    <property type="entry name" value="UVR domain"/>
    <property type="match status" value="1"/>
</dbReference>
<evidence type="ECO:0000259" key="8">
    <source>
        <dbReference type="PROSITE" id="PS51903"/>
    </source>
</evidence>
<keyword evidence="4 6" id="KW-0143">Chaperone</keyword>
<dbReference type="Pfam" id="PF10431">
    <property type="entry name" value="ClpB_D2-small"/>
    <property type="match status" value="1"/>
</dbReference>
<evidence type="ECO:0000256" key="3">
    <source>
        <dbReference type="ARBA" id="ARBA00022840"/>
    </source>
</evidence>
<dbReference type="InterPro" id="IPR001943">
    <property type="entry name" value="UVR_dom"/>
</dbReference>
<dbReference type="FunFam" id="3.40.50.300:FF:000010">
    <property type="entry name" value="Chaperone clpB 1, putative"/>
    <property type="match status" value="1"/>
</dbReference>
<dbReference type="InterPro" id="IPR019489">
    <property type="entry name" value="Clp_ATPase_C"/>
</dbReference>
<evidence type="ECO:0000256" key="6">
    <source>
        <dbReference type="RuleBase" id="RU004432"/>
    </source>
</evidence>
<dbReference type="Gene3D" id="1.10.1780.10">
    <property type="entry name" value="Clp, N-terminal domain"/>
    <property type="match status" value="1"/>
</dbReference>
<dbReference type="Gene3D" id="1.10.8.60">
    <property type="match status" value="2"/>
</dbReference>
<evidence type="ECO:0000313" key="10">
    <source>
        <dbReference type="Proteomes" id="UP000468388"/>
    </source>
</evidence>
<dbReference type="SMART" id="SM00382">
    <property type="entry name" value="AAA"/>
    <property type="match status" value="2"/>
</dbReference>
<dbReference type="PROSITE" id="PS00871">
    <property type="entry name" value="CLPAB_2"/>
    <property type="match status" value="1"/>
</dbReference>
<dbReference type="PANTHER" id="PTHR11638:SF18">
    <property type="entry name" value="HEAT SHOCK PROTEIN 104"/>
    <property type="match status" value="1"/>
</dbReference>
<dbReference type="InterPro" id="IPR050130">
    <property type="entry name" value="ClpA_ClpB"/>
</dbReference>
<dbReference type="GO" id="GO:0005737">
    <property type="term" value="C:cytoplasm"/>
    <property type="evidence" value="ECO:0007669"/>
    <property type="project" value="TreeGrafter"/>
</dbReference>
<dbReference type="InterPro" id="IPR018368">
    <property type="entry name" value="ClpA/B_CS1"/>
</dbReference>
<dbReference type="InterPro" id="IPR041546">
    <property type="entry name" value="ClpA/ClpB_AAA_lid"/>
</dbReference>
<dbReference type="GO" id="GO:0005524">
    <property type="term" value="F:ATP binding"/>
    <property type="evidence" value="ECO:0007669"/>
    <property type="project" value="UniProtKB-KW"/>
</dbReference>
<feature type="domain" description="UVR" evidence="7">
    <location>
        <begin position="438"/>
        <end position="473"/>
    </location>
</feature>
<dbReference type="SUPFAM" id="SSF52540">
    <property type="entry name" value="P-loop containing nucleoside triphosphate hydrolases"/>
    <property type="match status" value="2"/>
</dbReference>
<keyword evidence="3 6" id="KW-0067">ATP-binding</keyword>
<dbReference type="OrthoDB" id="9803641at2"/>
<keyword evidence="1 5" id="KW-0677">Repeat</keyword>
<dbReference type="PROSITE" id="PS50151">
    <property type="entry name" value="UVR"/>
    <property type="match status" value="1"/>
</dbReference>
<comment type="similarity">
    <text evidence="6">Belongs to the ClpA/ClpB family.</text>
</comment>
<dbReference type="Gene3D" id="3.40.50.300">
    <property type="entry name" value="P-loop containing nucleotide triphosphate hydrolases"/>
    <property type="match status" value="2"/>
</dbReference>
<keyword evidence="2 6" id="KW-0547">Nucleotide-binding</keyword>
<name>A0A6N8J5Y2_9BACT</name>
<evidence type="ECO:0000256" key="1">
    <source>
        <dbReference type="ARBA" id="ARBA00022737"/>
    </source>
</evidence>
<dbReference type="SMART" id="SM01086">
    <property type="entry name" value="ClpB_D2-small"/>
    <property type="match status" value="1"/>
</dbReference>
<dbReference type="InterPro" id="IPR036628">
    <property type="entry name" value="Clp_N_dom_sf"/>
</dbReference>
<dbReference type="FunFam" id="3.40.50.300:FF:000025">
    <property type="entry name" value="ATP-dependent Clp protease subunit"/>
    <property type="match status" value="1"/>
</dbReference>
<dbReference type="GO" id="GO:0016887">
    <property type="term" value="F:ATP hydrolysis activity"/>
    <property type="evidence" value="ECO:0007669"/>
    <property type="project" value="InterPro"/>
</dbReference>
<dbReference type="InterPro" id="IPR028299">
    <property type="entry name" value="ClpA/B_CS2"/>
</dbReference>
<evidence type="ECO:0000256" key="5">
    <source>
        <dbReference type="PROSITE-ProRule" id="PRU01251"/>
    </source>
</evidence>
<dbReference type="Pfam" id="PF00004">
    <property type="entry name" value="AAA"/>
    <property type="match status" value="1"/>
</dbReference>
<evidence type="ECO:0000256" key="4">
    <source>
        <dbReference type="ARBA" id="ARBA00023186"/>
    </source>
</evidence>
<dbReference type="EMBL" id="WRXO01000001">
    <property type="protein sequence ID" value="MVT39582.1"/>
    <property type="molecule type" value="Genomic_DNA"/>
</dbReference>
<dbReference type="CDD" id="cd19499">
    <property type="entry name" value="RecA-like_ClpB_Hsp104-like"/>
    <property type="match status" value="1"/>
</dbReference>
<dbReference type="PANTHER" id="PTHR11638">
    <property type="entry name" value="ATP-DEPENDENT CLP PROTEASE"/>
    <property type="match status" value="1"/>
</dbReference>
<feature type="domain" description="Clp R" evidence="8">
    <location>
        <begin position="1"/>
        <end position="147"/>
    </location>
</feature>
<dbReference type="InterPro" id="IPR003959">
    <property type="entry name" value="ATPase_AAA_core"/>
</dbReference>
<keyword evidence="10" id="KW-1185">Reference proteome</keyword>
<dbReference type="GO" id="GO:0034605">
    <property type="term" value="P:cellular response to heat"/>
    <property type="evidence" value="ECO:0007669"/>
    <property type="project" value="TreeGrafter"/>
</dbReference>
<dbReference type="InterPro" id="IPR004176">
    <property type="entry name" value="Clp_R_N"/>
</dbReference>
<dbReference type="Pfam" id="PF07724">
    <property type="entry name" value="AAA_2"/>
    <property type="match status" value="1"/>
</dbReference>
<dbReference type="Pfam" id="PF02861">
    <property type="entry name" value="Clp_N"/>
    <property type="match status" value="1"/>
</dbReference>
<dbReference type="PRINTS" id="PR00300">
    <property type="entry name" value="CLPPROTEASEA"/>
</dbReference>
<dbReference type="InterPro" id="IPR003593">
    <property type="entry name" value="AAA+_ATPase"/>
</dbReference>
<dbReference type="Proteomes" id="UP000468388">
    <property type="component" value="Unassembled WGS sequence"/>
</dbReference>
<dbReference type="RefSeq" id="WP_157298246.1">
    <property type="nucleotide sequence ID" value="NZ_BAAAZB010000005.1"/>
</dbReference>
<dbReference type="PROSITE" id="PS00870">
    <property type="entry name" value="CLPAB_1"/>
    <property type="match status" value="1"/>
</dbReference>
<evidence type="ECO:0000259" key="7">
    <source>
        <dbReference type="PROSITE" id="PS50151"/>
    </source>
</evidence>
<dbReference type="CDD" id="cd00009">
    <property type="entry name" value="AAA"/>
    <property type="match status" value="1"/>
</dbReference>
<reference evidence="9 10" key="1">
    <citation type="submission" date="2019-12" db="EMBL/GenBank/DDBJ databases">
        <title>The draft genomic sequence of strain Chitinophaga oryziterrae JCM 16595.</title>
        <authorList>
            <person name="Zhang X."/>
        </authorList>
    </citation>
    <scope>NUCLEOTIDE SEQUENCE [LARGE SCALE GENOMIC DNA]</scope>
    <source>
        <strain evidence="9 10">JCM 16595</strain>
    </source>
</reference>
<dbReference type="Pfam" id="PF17871">
    <property type="entry name" value="AAA_lid_9"/>
    <property type="match status" value="1"/>
</dbReference>
<dbReference type="InterPro" id="IPR001270">
    <property type="entry name" value="ClpA/B"/>
</dbReference>
<sequence length="845" mass="95064">MDQNFSPQVKEIISFSREEALRLGNDFIGTEHLLLGIIREGEGTAVKILQALNVDLYELRKEVELAVKDKTGKNIANINSLPLTRQAEKVIRVTVLEAKALKSPTVETEHLMLSILKNKENVCTQILQQFDVDYDTFKNELGFVKSADPKAEFDDPGEEEFEDERKSFASKAKQTNTKSKTPVLDNFGRDITKLAESGSLDPIVGREQEIERVSQILSRRKKNNPILIGEPGVGKTAIVEGLALRIVQRKVSRVLFDKRVVSLDLAALVAGTKYRGQFEERMKAIMNELEKNRDVILFIDEIHTIVGAGGASGSLDASNIFKPALARGELQCIGASTLDEYRMYIEKDGALDRRFQKVMVEPPTVEETIQILNNIKPRYEEYHNVSYSQDAIDACVKLSDRYMTDRLLPDKAIDVLDEVGARVHLKNINVPTNILDLEKQIEDIKQEKNKVVKSQRFEEAAALRDTEKKLGEDLERAKAVWEEEVKHKRYPIDEEAIAEVVSMMTGIPVKRMVQAETEKLRRMGDDLKGAVVGQDDAISKVTKAIQRNRVGLKDPKKPIGTFIFLGPTGVGKTELAKSLARYMFDSEDALIRIDMTEYMEKFSLSRLIGAPPGYVGYEEGGQLTEKVRRKPYSVILLDEIEKAHPDIYNILLQVLDDGILTDGLGRKVDFKNTLIIMTSNIGARQLKDFGAGVGFTTAAKSGNEDENTKSVIEKALKRTFSPEFLNRIDDVIIFNSLSKEHIYTIIDITMKSVLKRLENLGFSLELTEAAKGFLAEKGYDQQFGARPLHRAIQKYLEDPLAEEILNMNIHNGDILIADLDKENQKLTFTLKNSEEKNTISDQKEA</sequence>
<protein>
    <submittedName>
        <fullName evidence="9">AAA domain-containing protein</fullName>
    </submittedName>
</protein>
<comment type="caution">
    <text evidence="9">The sequence shown here is derived from an EMBL/GenBank/DDBJ whole genome shotgun (WGS) entry which is preliminary data.</text>
</comment>
<dbReference type="PROSITE" id="PS51903">
    <property type="entry name" value="CLP_R"/>
    <property type="match status" value="1"/>
</dbReference>
<proteinExistence type="inferred from homology"/>
<gene>
    <name evidence="9" type="ORF">GO495_03210</name>
</gene>
<organism evidence="9 10">
    <name type="scientific">Chitinophaga oryziterrae</name>
    <dbReference type="NCBI Taxonomy" id="1031224"/>
    <lineage>
        <taxon>Bacteria</taxon>
        <taxon>Pseudomonadati</taxon>
        <taxon>Bacteroidota</taxon>
        <taxon>Chitinophagia</taxon>
        <taxon>Chitinophagales</taxon>
        <taxon>Chitinophagaceae</taxon>
        <taxon>Chitinophaga</taxon>
    </lineage>
</organism>
<evidence type="ECO:0000313" key="9">
    <source>
        <dbReference type="EMBL" id="MVT39582.1"/>
    </source>
</evidence>
<dbReference type="AlphaFoldDB" id="A0A6N8J5Y2"/>
<dbReference type="SUPFAM" id="SSF81923">
    <property type="entry name" value="Double Clp-N motif"/>
    <property type="match status" value="1"/>
</dbReference>
<accession>A0A6N8J5Y2</accession>
<dbReference type="InterPro" id="IPR027417">
    <property type="entry name" value="P-loop_NTPase"/>
</dbReference>